<reference evidence="2" key="1">
    <citation type="journal article" date="2019" name="Sci. Rep.">
        <title>Draft genome of Tanacetum cinerariifolium, the natural source of mosquito coil.</title>
        <authorList>
            <person name="Yamashiro T."/>
            <person name="Shiraishi A."/>
            <person name="Satake H."/>
            <person name="Nakayama K."/>
        </authorList>
    </citation>
    <scope>NUCLEOTIDE SEQUENCE</scope>
</reference>
<feature type="compositionally biased region" description="Basic residues" evidence="1">
    <location>
        <begin position="35"/>
        <end position="44"/>
    </location>
</feature>
<feature type="region of interest" description="Disordered" evidence="1">
    <location>
        <begin position="33"/>
        <end position="73"/>
    </location>
</feature>
<evidence type="ECO:0000313" key="2">
    <source>
        <dbReference type="EMBL" id="GFC90848.1"/>
    </source>
</evidence>
<gene>
    <name evidence="2" type="ORF">Tci_862818</name>
</gene>
<proteinExistence type="predicted"/>
<protein>
    <submittedName>
        <fullName evidence="2">Uncharacterized protein</fullName>
    </submittedName>
</protein>
<feature type="non-terminal residue" evidence="2">
    <location>
        <position position="1"/>
    </location>
</feature>
<evidence type="ECO:0000256" key="1">
    <source>
        <dbReference type="SAM" id="MobiDB-lite"/>
    </source>
</evidence>
<name>A0A699S0D7_TANCI</name>
<comment type="caution">
    <text evidence="2">The sequence shown here is derived from an EMBL/GenBank/DDBJ whole genome shotgun (WGS) entry which is preliminary data.</text>
</comment>
<organism evidence="2">
    <name type="scientific">Tanacetum cinerariifolium</name>
    <name type="common">Dalmatian daisy</name>
    <name type="synonym">Chrysanthemum cinerariifolium</name>
    <dbReference type="NCBI Taxonomy" id="118510"/>
    <lineage>
        <taxon>Eukaryota</taxon>
        <taxon>Viridiplantae</taxon>
        <taxon>Streptophyta</taxon>
        <taxon>Embryophyta</taxon>
        <taxon>Tracheophyta</taxon>
        <taxon>Spermatophyta</taxon>
        <taxon>Magnoliopsida</taxon>
        <taxon>eudicotyledons</taxon>
        <taxon>Gunneridae</taxon>
        <taxon>Pentapetalae</taxon>
        <taxon>asterids</taxon>
        <taxon>campanulids</taxon>
        <taxon>Asterales</taxon>
        <taxon>Asteraceae</taxon>
        <taxon>Asteroideae</taxon>
        <taxon>Anthemideae</taxon>
        <taxon>Anthemidinae</taxon>
        <taxon>Tanacetum</taxon>
    </lineage>
</organism>
<accession>A0A699S0D7</accession>
<sequence length="151" mass="16902">YQTEQGDSTGGKPNANIQPVAKAADIAVENMAHVQSRRQGKRKSMLVDAGEASHPPKKLRKDHGTPSRTSVGGKSRYVLQWSVTNGSHLDDGRVCREMVDEFAPLKFFASVSGMEHDHLFTEFNVRAARQMSLSDEVRMRAEYNVKERKDD</sequence>
<feature type="region of interest" description="Disordered" evidence="1">
    <location>
        <begin position="1"/>
        <end position="20"/>
    </location>
</feature>
<dbReference type="EMBL" id="BKCJ011128478">
    <property type="protein sequence ID" value="GFC90848.1"/>
    <property type="molecule type" value="Genomic_DNA"/>
</dbReference>
<dbReference type="AlphaFoldDB" id="A0A699S0D7"/>